<accession>A0ABQ4T3F6</accession>
<protein>
    <recommendedName>
        <fullName evidence="5">Nuclear transport factor 2 family protein</fullName>
    </recommendedName>
</protein>
<name>A0ABQ4T3F6_METOR</name>
<dbReference type="Proteomes" id="UP001055156">
    <property type="component" value="Unassembled WGS sequence"/>
</dbReference>
<organism evidence="3 4">
    <name type="scientific">Methylobacterium organophilum</name>
    <dbReference type="NCBI Taxonomy" id="410"/>
    <lineage>
        <taxon>Bacteria</taxon>
        <taxon>Pseudomonadati</taxon>
        <taxon>Pseudomonadota</taxon>
        <taxon>Alphaproteobacteria</taxon>
        <taxon>Hyphomicrobiales</taxon>
        <taxon>Methylobacteriaceae</taxon>
        <taxon>Methylobacterium</taxon>
    </lineage>
</organism>
<reference evidence="3" key="1">
    <citation type="journal article" date="2021" name="Front. Microbiol.">
        <title>Comprehensive Comparative Genomics and Phenotyping of Methylobacterium Species.</title>
        <authorList>
            <person name="Alessa O."/>
            <person name="Ogura Y."/>
            <person name="Fujitani Y."/>
            <person name="Takami H."/>
            <person name="Hayashi T."/>
            <person name="Sahin N."/>
            <person name="Tani A."/>
        </authorList>
    </citation>
    <scope>NUCLEOTIDE SEQUENCE</scope>
    <source>
        <strain evidence="3">NBRC 15689</strain>
    </source>
</reference>
<comment type="caution">
    <text evidence="3">The sequence shown here is derived from an EMBL/GenBank/DDBJ whole genome shotgun (WGS) entry which is preliminary data.</text>
</comment>
<gene>
    <name evidence="3" type="ORF">LKMONMHP_0349</name>
</gene>
<sequence length="271" mass="29030">MRRLAGYSHLVLLAVLGGALPAVAQQAGGWVDPPAKPAPGKATPAEAPKAAAEKTEGTRSPAVRTERPAAHTTPARRAAEAAPPEGHRGRLRFSRRDRGEAHRRMAPPLVVPVPVPAEAPASDPRFADWAVTTQQVATDYLRTVSSGNDTFVGAAPRFYAPQVRFHGRTMTLAAIMAEKRRFGRRWPERRYEPQERAMRTACHAASATCIVRVPVEFTASNPARGARSSGVAELTLTVSFAEGRPLIVGESSRVLRRYGPTLSGLAPGRGA</sequence>
<evidence type="ECO:0000313" key="4">
    <source>
        <dbReference type="Proteomes" id="UP001055156"/>
    </source>
</evidence>
<feature type="signal peptide" evidence="2">
    <location>
        <begin position="1"/>
        <end position="24"/>
    </location>
</feature>
<evidence type="ECO:0000256" key="2">
    <source>
        <dbReference type="SAM" id="SignalP"/>
    </source>
</evidence>
<dbReference type="EMBL" id="BPQV01000001">
    <property type="protein sequence ID" value="GJE25511.1"/>
    <property type="molecule type" value="Genomic_DNA"/>
</dbReference>
<reference evidence="3" key="2">
    <citation type="submission" date="2021-08" db="EMBL/GenBank/DDBJ databases">
        <authorList>
            <person name="Tani A."/>
            <person name="Ola A."/>
            <person name="Ogura Y."/>
            <person name="Katsura K."/>
            <person name="Hayashi T."/>
        </authorList>
    </citation>
    <scope>NUCLEOTIDE SEQUENCE</scope>
    <source>
        <strain evidence="3">NBRC 15689</strain>
    </source>
</reference>
<evidence type="ECO:0000313" key="3">
    <source>
        <dbReference type="EMBL" id="GJE25511.1"/>
    </source>
</evidence>
<keyword evidence="4" id="KW-1185">Reference proteome</keyword>
<proteinExistence type="predicted"/>
<dbReference type="RefSeq" id="WP_238309451.1">
    <property type="nucleotide sequence ID" value="NZ_BPQV01000001.1"/>
</dbReference>
<feature type="compositionally biased region" description="Low complexity" evidence="1">
    <location>
        <begin position="38"/>
        <end position="50"/>
    </location>
</feature>
<feature type="compositionally biased region" description="Low complexity" evidence="1">
    <location>
        <begin position="70"/>
        <end position="84"/>
    </location>
</feature>
<feature type="region of interest" description="Disordered" evidence="1">
    <location>
        <begin position="31"/>
        <end position="91"/>
    </location>
</feature>
<evidence type="ECO:0008006" key="5">
    <source>
        <dbReference type="Google" id="ProtNLM"/>
    </source>
</evidence>
<keyword evidence="2" id="KW-0732">Signal</keyword>
<feature type="chain" id="PRO_5047285724" description="Nuclear transport factor 2 family protein" evidence="2">
    <location>
        <begin position="25"/>
        <end position="271"/>
    </location>
</feature>
<evidence type="ECO:0000256" key="1">
    <source>
        <dbReference type="SAM" id="MobiDB-lite"/>
    </source>
</evidence>